<accession>A0A0E0F263</accession>
<name>A0A0E0F263_9ORYZ</name>
<organism evidence="1">
    <name type="scientific">Oryza meridionalis</name>
    <dbReference type="NCBI Taxonomy" id="40149"/>
    <lineage>
        <taxon>Eukaryota</taxon>
        <taxon>Viridiplantae</taxon>
        <taxon>Streptophyta</taxon>
        <taxon>Embryophyta</taxon>
        <taxon>Tracheophyta</taxon>
        <taxon>Spermatophyta</taxon>
        <taxon>Magnoliopsida</taxon>
        <taxon>Liliopsida</taxon>
        <taxon>Poales</taxon>
        <taxon>Poaceae</taxon>
        <taxon>BOP clade</taxon>
        <taxon>Oryzoideae</taxon>
        <taxon>Oryzeae</taxon>
        <taxon>Oryzinae</taxon>
        <taxon>Oryza</taxon>
    </lineage>
</organism>
<keyword evidence="2" id="KW-1185">Reference proteome</keyword>
<reference evidence="1" key="1">
    <citation type="submission" date="2015-04" db="UniProtKB">
        <authorList>
            <consortium name="EnsemblPlants"/>
        </authorList>
    </citation>
    <scope>IDENTIFICATION</scope>
</reference>
<sequence length="82" mass="9485">MIEAIDEYSAEDPLQPWLERGLQKSAGGDLRADDDLYKKDLRYLKIWFREQQVQDITLALALALAFPEAITWDKTVTHIKHA</sequence>
<dbReference type="AlphaFoldDB" id="A0A0E0F263"/>
<reference evidence="1" key="2">
    <citation type="submission" date="2018-05" db="EMBL/GenBank/DDBJ databases">
        <title>OmerRS3 (Oryza meridionalis Reference Sequence Version 3).</title>
        <authorList>
            <person name="Zhang J."/>
            <person name="Kudrna D."/>
            <person name="Lee S."/>
            <person name="Talag J."/>
            <person name="Welchert J."/>
            <person name="Wing R.A."/>
        </authorList>
    </citation>
    <scope>NUCLEOTIDE SEQUENCE [LARGE SCALE GENOMIC DNA]</scope>
    <source>
        <strain evidence="1">cv. OR44</strain>
    </source>
</reference>
<proteinExistence type="predicted"/>
<dbReference type="EnsemblPlants" id="OMERI11G02170.1">
    <property type="protein sequence ID" value="OMERI11G02170.1"/>
    <property type="gene ID" value="OMERI11G02170"/>
</dbReference>
<dbReference type="HOGENOM" id="CLU_2562204_0_0_1"/>
<evidence type="ECO:0000313" key="1">
    <source>
        <dbReference type="EnsemblPlants" id="OMERI11G02170.1"/>
    </source>
</evidence>
<evidence type="ECO:0000313" key="2">
    <source>
        <dbReference type="Proteomes" id="UP000008021"/>
    </source>
</evidence>
<dbReference type="Gramene" id="OMERI11G02170.1">
    <property type="protein sequence ID" value="OMERI11G02170.1"/>
    <property type="gene ID" value="OMERI11G02170"/>
</dbReference>
<protein>
    <submittedName>
        <fullName evidence="1">Uncharacterized protein</fullName>
    </submittedName>
</protein>
<dbReference type="Proteomes" id="UP000008021">
    <property type="component" value="Chromosome 11"/>
</dbReference>